<evidence type="ECO:0000256" key="1">
    <source>
        <dbReference type="PROSITE-ProRule" id="PRU00221"/>
    </source>
</evidence>
<dbReference type="Pfam" id="PF00656">
    <property type="entry name" value="Peptidase_C14"/>
    <property type="match status" value="1"/>
</dbReference>
<comment type="caution">
    <text evidence="3">The sequence shown here is derived from an EMBL/GenBank/DDBJ whole genome shotgun (WGS) entry which is preliminary data.</text>
</comment>
<dbReference type="PROSITE" id="PS50082">
    <property type="entry name" value="WD_REPEATS_2"/>
    <property type="match status" value="1"/>
</dbReference>
<dbReference type="EMBL" id="JABXWD010000068">
    <property type="protein sequence ID" value="MBV6341056.1"/>
    <property type="molecule type" value="Genomic_DNA"/>
</dbReference>
<name>A0ABS6RWP7_9BACT</name>
<organism evidence="3 4">
    <name type="scientific">Candidatus Magnetobacterium casense</name>
    <dbReference type="NCBI Taxonomy" id="1455061"/>
    <lineage>
        <taxon>Bacteria</taxon>
        <taxon>Pseudomonadati</taxon>
        <taxon>Nitrospirota</taxon>
        <taxon>Thermodesulfovibrionia</taxon>
        <taxon>Thermodesulfovibrionales</taxon>
        <taxon>Candidatus Magnetobacteriaceae</taxon>
        <taxon>Candidatus Magnetobacterium</taxon>
    </lineage>
</organism>
<dbReference type="PROSITE" id="PS00678">
    <property type="entry name" value="WD_REPEATS_1"/>
    <property type="match status" value="1"/>
</dbReference>
<keyword evidence="4" id="KW-1185">Reference proteome</keyword>
<sequence length="917" mass="100097">MSDSGAAVPQGPILRIETGMHTAAINRIAVDYANLYLVTASDDKTVRVWELSTGRLIRTLRPPTGDGNEGKMYSVAISPDGKTIACGGWTGYQWDGKTSIYLFDRESGDLTNRVSGLPNVINHLAYSKDGRYLAVALGGDNGIRIFNARGYTQAAEDKDYDGNSCGLDFDPQGRLAAVSYDGYIRLYDSGFKLQAKEKAPGGNQPFSVSFSADGGQLAVGFRDSTKVDVLSGKDLSYLYSPDTTKVDNGNLGRVTWSRDGMHLYAGGRYYKDGQYPILVCSDNKSDTYQELPGASNIIMQILPLNNGGIAFGADDPAFGTIDKQGERTVYVTSDVPDYRGLLDGFLISNDGATVRFAYEQGGKSPAVFDLSNRLLDADGSTKADDSLKPPITLSNALKVTDWENTVKPQLNGTALKLREYEMSRSLAIEPDGEGLLLGNDWSLRLFDKTGTHRWEVPAPGVTWSVNISGNGKLAVAAFGDGTIRWYRLSDGRELLAFFPHNDKKRWVLWTPSGYYDASTGGDELIGWHFNNGKDKAADFYPVSKFKSTYYRPDVISKVLQTLDVEMAAFEQMLPPVVSIISPPESTEVTNTNLTIRYAVRTPSDEPVTEIKVLVDGRPVTIDSEDRGKGEVRITIPQQDCEVTVIADNKNASSVPATARLKWKGAPSVLKLRPKLYILAVGVNTYHSEDVPNLSFAVKDAKDFVDTFELQNDLLYSNVVTKVLKDDEASKDNILDGFNWILNETTDRDVAMIFISGHGENDRTGYYYLPVNTDINNLIRTGVSFSDIKRTVTSIAGKSLLFLDTCHAGNVLGTKSIGTDLTGLINELISAENGVVVFASSTGRQKSLERSEWSNGAFTKALVEGLNGKAALIDPDKITIDTLGAYISDRVKKLTAGKQTPTTAKPQTIPDFPIAVKR</sequence>
<dbReference type="Proteomes" id="UP001196980">
    <property type="component" value="Unassembled WGS sequence"/>
</dbReference>
<dbReference type="SMART" id="SM00320">
    <property type="entry name" value="WD40"/>
    <property type="match status" value="5"/>
</dbReference>
<dbReference type="PROSITE" id="PS50294">
    <property type="entry name" value="WD_REPEATS_REGION"/>
    <property type="match status" value="1"/>
</dbReference>
<proteinExistence type="predicted"/>
<accession>A0ABS6RWP7</accession>
<evidence type="ECO:0000313" key="3">
    <source>
        <dbReference type="EMBL" id="MBV6341056.1"/>
    </source>
</evidence>
<dbReference type="PANTHER" id="PTHR19879:SF9">
    <property type="entry name" value="TRANSCRIPTION INITIATION FACTOR TFIID SUBUNIT 5"/>
    <property type="match status" value="1"/>
</dbReference>
<dbReference type="Pfam" id="PF00400">
    <property type="entry name" value="WD40"/>
    <property type="match status" value="3"/>
</dbReference>
<reference evidence="3 4" key="1">
    <citation type="journal article" date="2020" name="J Geophys Res Biogeosci">
        <title>Magnetotaxis as an Adaptation to Enable Bacterial Shuttling of Microbial Sulfur and Sulfur Cycling Across Aquatic Oxic#Anoxic Interfaces.</title>
        <authorList>
            <person name="Li J."/>
            <person name="Liu P."/>
            <person name="Wang J."/>
            <person name="Roberts A.P."/>
            <person name="Pan Y."/>
        </authorList>
    </citation>
    <scope>NUCLEOTIDE SEQUENCE [LARGE SCALE GENOMIC DNA]</scope>
    <source>
        <strain evidence="3 4">MYR-1_YQ</strain>
    </source>
</reference>
<dbReference type="InterPro" id="IPR019775">
    <property type="entry name" value="WD40_repeat_CS"/>
</dbReference>
<evidence type="ECO:0000313" key="4">
    <source>
        <dbReference type="Proteomes" id="UP001196980"/>
    </source>
</evidence>
<dbReference type="RefSeq" id="WP_218251668.1">
    <property type="nucleotide sequence ID" value="NZ_JABXWD010000068.1"/>
</dbReference>
<feature type="repeat" description="WD" evidence="1">
    <location>
        <begin position="18"/>
        <end position="59"/>
    </location>
</feature>
<protein>
    <submittedName>
        <fullName evidence="3">Caspase family protein</fullName>
    </submittedName>
</protein>
<dbReference type="InterPro" id="IPR011600">
    <property type="entry name" value="Pept_C14_caspase"/>
</dbReference>
<gene>
    <name evidence="3" type="ORF">HWQ67_05615</name>
</gene>
<dbReference type="InterPro" id="IPR001680">
    <property type="entry name" value="WD40_rpt"/>
</dbReference>
<evidence type="ECO:0000259" key="2">
    <source>
        <dbReference type="Pfam" id="PF00656"/>
    </source>
</evidence>
<feature type="domain" description="Peptidase C14 caspase" evidence="2">
    <location>
        <begin position="678"/>
        <end position="903"/>
    </location>
</feature>
<dbReference type="PANTHER" id="PTHR19879">
    <property type="entry name" value="TRANSCRIPTION INITIATION FACTOR TFIID"/>
    <property type="match status" value="1"/>
</dbReference>
<keyword evidence="1" id="KW-0853">WD repeat</keyword>